<feature type="compositionally biased region" description="Basic and acidic residues" evidence="1">
    <location>
        <begin position="51"/>
        <end position="73"/>
    </location>
</feature>
<dbReference type="AlphaFoldDB" id="A0A6V7Q4T7"/>
<proteinExistence type="predicted"/>
<sequence length="143" mass="14815">MATRNLLALGRRSRARSPLLLLPSRYASTAVAPAAAESAPPPSSPPAPGDAYDRLVETVKAKIKRLDNPDPRFLRYASRSRPSPTTPRSSPPRRPGSPPSPTASASPPSPRSPRAPPPSASGSTPGAGSRPKRPTAPPTSSST</sequence>
<evidence type="ECO:0000256" key="1">
    <source>
        <dbReference type="SAM" id="MobiDB-lite"/>
    </source>
</evidence>
<feature type="region of interest" description="Disordered" evidence="1">
    <location>
        <begin position="33"/>
        <end position="143"/>
    </location>
</feature>
<feature type="compositionally biased region" description="Low complexity" evidence="1">
    <location>
        <begin position="120"/>
        <end position="129"/>
    </location>
</feature>
<dbReference type="EMBL" id="LR862132">
    <property type="protein sequence ID" value="CAD1837917.1"/>
    <property type="molecule type" value="Genomic_DNA"/>
</dbReference>
<feature type="compositionally biased region" description="Pro residues" evidence="1">
    <location>
        <begin position="39"/>
        <end position="48"/>
    </location>
</feature>
<reference evidence="2" key="1">
    <citation type="submission" date="2020-07" db="EMBL/GenBank/DDBJ databases">
        <authorList>
            <person name="Lin J."/>
        </authorList>
    </citation>
    <scope>NUCLEOTIDE SEQUENCE</scope>
</reference>
<gene>
    <name evidence="2" type="ORF">CB5_LOCUS21128</name>
</gene>
<feature type="compositionally biased region" description="Low complexity" evidence="1">
    <location>
        <begin position="77"/>
        <end position="88"/>
    </location>
</feature>
<evidence type="ECO:0000313" key="2">
    <source>
        <dbReference type="EMBL" id="CAD1837917.1"/>
    </source>
</evidence>
<feature type="compositionally biased region" description="Pro residues" evidence="1">
    <location>
        <begin position="89"/>
        <end position="119"/>
    </location>
</feature>
<organism evidence="2">
    <name type="scientific">Ananas comosus var. bracteatus</name>
    <name type="common">red pineapple</name>
    <dbReference type="NCBI Taxonomy" id="296719"/>
    <lineage>
        <taxon>Eukaryota</taxon>
        <taxon>Viridiplantae</taxon>
        <taxon>Streptophyta</taxon>
        <taxon>Embryophyta</taxon>
        <taxon>Tracheophyta</taxon>
        <taxon>Spermatophyta</taxon>
        <taxon>Magnoliopsida</taxon>
        <taxon>Liliopsida</taxon>
        <taxon>Poales</taxon>
        <taxon>Bromeliaceae</taxon>
        <taxon>Bromelioideae</taxon>
        <taxon>Ananas</taxon>
    </lineage>
</organism>
<protein>
    <submittedName>
        <fullName evidence="2">Uncharacterized protein</fullName>
    </submittedName>
</protein>
<accession>A0A6V7Q4T7</accession>
<name>A0A6V7Q4T7_ANACO</name>